<dbReference type="GeneTree" id="ENSGT01090000263190"/>
<sequence length="127" mass="14418">MLILYPATLLYSLIISSSFLVDSLSFSMYRLTSSTSSDCFTSSFPIWMPFISFHCLIALARTSTTVWNRSGHPYLVPVLRGIAFSFSPLRMMLAVGLSHMAFIILLLSILSIYYISILYTFLLYPFD</sequence>
<keyword evidence="1" id="KW-1133">Transmembrane helix</keyword>
<keyword evidence="1" id="KW-0472">Membrane</keyword>
<reference evidence="2" key="3">
    <citation type="submission" date="2025-09" db="UniProtKB">
        <authorList>
            <consortium name="Ensembl"/>
        </authorList>
    </citation>
    <scope>IDENTIFICATION</scope>
    <source>
        <strain evidence="2">Thoroughbred</strain>
    </source>
</reference>
<organism evidence="2 3">
    <name type="scientific">Equus caballus</name>
    <name type="common">Horse</name>
    <dbReference type="NCBI Taxonomy" id="9796"/>
    <lineage>
        <taxon>Eukaryota</taxon>
        <taxon>Metazoa</taxon>
        <taxon>Chordata</taxon>
        <taxon>Craniata</taxon>
        <taxon>Vertebrata</taxon>
        <taxon>Euteleostomi</taxon>
        <taxon>Mammalia</taxon>
        <taxon>Eutheria</taxon>
        <taxon>Laurasiatheria</taxon>
        <taxon>Perissodactyla</taxon>
        <taxon>Equidae</taxon>
        <taxon>Equus</taxon>
    </lineage>
</organism>
<dbReference type="AlphaFoldDB" id="A0A9L0T2N0"/>
<evidence type="ECO:0000313" key="2">
    <source>
        <dbReference type="Ensembl" id="ENSECAP00000081445.1"/>
    </source>
</evidence>
<protein>
    <submittedName>
        <fullName evidence="2">Uncharacterized protein</fullName>
    </submittedName>
</protein>
<name>A0A9L0T2N0_HORSE</name>
<keyword evidence="1" id="KW-0812">Transmembrane</keyword>
<dbReference type="Ensembl" id="ENSECAT00000079372.1">
    <property type="protein sequence ID" value="ENSECAP00000081445.1"/>
    <property type="gene ID" value="ENSECAG00000057906.1"/>
</dbReference>
<feature type="transmembrane region" description="Helical" evidence="1">
    <location>
        <begin position="99"/>
        <end position="124"/>
    </location>
</feature>
<reference evidence="2 3" key="1">
    <citation type="journal article" date="2009" name="Science">
        <title>Genome sequence, comparative analysis, and population genetics of the domestic horse.</title>
        <authorList>
            <consortium name="Broad Institute Genome Sequencing Platform"/>
            <consortium name="Broad Institute Whole Genome Assembly Team"/>
            <person name="Wade C.M."/>
            <person name="Giulotto E."/>
            <person name="Sigurdsson S."/>
            <person name="Zoli M."/>
            <person name="Gnerre S."/>
            <person name="Imsland F."/>
            <person name="Lear T.L."/>
            <person name="Adelson D.L."/>
            <person name="Bailey E."/>
            <person name="Bellone R.R."/>
            <person name="Bloecker H."/>
            <person name="Distl O."/>
            <person name="Edgar R.C."/>
            <person name="Garber M."/>
            <person name="Leeb T."/>
            <person name="Mauceli E."/>
            <person name="MacLeod J.N."/>
            <person name="Penedo M.C.T."/>
            <person name="Raison J.M."/>
            <person name="Sharpe T."/>
            <person name="Vogel J."/>
            <person name="Andersson L."/>
            <person name="Antczak D.F."/>
            <person name="Biagi T."/>
            <person name="Binns M.M."/>
            <person name="Chowdhary B.P."/>
            <person name="Coleman S.J."/>
            <person name="Della Valle G."/>
            <person name="Fryc S."/>
            <person name="Guerin G."/>
            <person name="Hasegawa T."/>
            <person name="Hill E.W."/>
            <person name="Jurka J."/>
            <person name="Kiialainen A."/>
            <person name="Lindgren G."/>
            <person name="Liu J."/>
            <person name="Magnani E."/>
            <person name="Mickelson J.R."/>
            <person name="Murray J."/>
            <person name="Nergadze S.G."/>
            <person name="Onofrio R."/>
            <person name="Pedroni S."/>
            <person name="Piras M.F."/>
            <person name="Raudsepp T."/>
            <person name="Rocchi M."/>
            <person name="Roeed K.H."/>
            <person name="Ryder O.A."/>
            <person name="Searle S."/>
            <person name="Skow L."/>
            <person name="Swinburne J.E."/>
            <person name="Syvaenen A.C."/>
            <person name="Tozaki T."/>
            <person name="Valberg S.J."/>
            <person name="Vaudin M."/>
            <person name="White J.R."/>
            <person name="Zody M.C."/>
            <person name="Lander E.S."/>
            <person name="Lindblad-Toh K."/>
        </authorList>
    </citation>
    <scope>NUCLEOTIDE SEQUENCE [LARGE SCALE GENOMIC DNA]</scope>
    <source>
        <strain evidence="2 3">Thoroughbred</strain>
    </source>
</reference>
<feature type="transmembrane region" description="Helical" evidence="1">
    <location>
        <begin position="44"/>
        <end position="62"/>
    </location>
</feature>
<evidence type="ECO:0000313" key="3">
    <source>
        <dbReference type="Proteomes" id="UP000002281"/>
    </source>
</evidence>
<dbReference type="Proteomes" id="UP000002281">
    <property type="component" value="Chromosome 19"/>
</dbReference>
<evidence type="ECO:0000256" key="1">
    <source>
        <dbReference type="SAM" id="Phobius"/>
    </source>
</evidence>
<accession>A0A9L0T2N0</accession>
<reference evidence="2" key="2">
    <citation type="submission" date="2025-08" db="UniProtKB">
        <authorList>
            <consortium name="Ensembl"/>
        </authorList>
    </citation>
    <scope>IDENTIFICATION</scope>
    <source>
        <strain evidence="2">Thoroughbred</strain>
    </source>
</reference>
<keyword evidence="3" id="KW-1185">Reference proteome</keyword>
<proteinExistence type="predicted"/>